<sequence>MLWRLSLWSGGHGVLRRRVFAGWRDCPRRLVLVRNCLRVSACIGRKLISWRRFVRLRIRWMRKRRRRVFEFAGTDWFYADLERLRRYRAYLFDSVVDLIDNHLAEYGGVPAECEPHRLTHGNGCLTGYMECHVEDDVLLVYRVVGLRVLLVRICTHWELYTCRFDSDAWPDSEREAAEKAAHDMTDGKIEAALFD</sequence>
<keyword evidence="2" id="KW-1185">Reference proteome</keyword>
<evidence type="ECO:0008006" key="3">
    <source>
        <dbReference type="Google" id="ProtNLM"/>
    </source>
</evidence>
<evidence type="ECO:0000313" key="2">
    <source>
        <dbReference type="Proteomes" id="UP000029004"/>
    </source>
</evidence>
<organism evidence="1 2">
    <name type="scientific">Bifidobacterium stellenboschense</name>
    <dbReference type="NCBI Taxonomy" id="762211"/>
    <lineage>
        <taxon>Bacteria</taxon>
        <taxon>Bacillati</taxon>
        <taxon>Actinomycetota</taxon>
        <taxon>Actinomycetes</taxon>
        <taxon>Bifidobacteriales</taxon>
        <taxon>Bifidobacteriaceae</taxon>
        <taxon>Bifidobacterium</taxon>
    </lineage>
</organism>
<comment type="caution">
    <text evidence="1">The sequence shown here is derived from an EMBL/GenBank/DDBJ whole genome shotgun (WGS) entry which is preliminary data.</text>
</comment>
<dbReference type="Pfam" id="PF15738">
    <property type="entry name" value="YafQ_toxin"/>
    <property type="match status" value="1"/>
</dbReference>
<proteinExistence type="predicted"/>
<name>A0A087E0C3_9BIFI</name>
<gene>
    <name evidence="1" type="ORF">BSTEL_0948</name>
</gene>
<dbReference type="Gene3D" id="3.30.2310.20">
    <property type="entry name" value="RelE-like"/>
    <property type="match status" value="1"/>
</dbReference>
<accession>A0A087E0C3</accession>
<protein>
    <recommendedName>
        <fullName evidence="3">Addiction module toxin RelE</fullName>
    </recommendedName>
</protein>
<evidence type="ECO:0000313" key="1">
    <source>
        <dbReference type="EMBL" id="KFJ01224.1"/>
    </source>
</evidence>
<dbReference type="InterPro" id="IPR004386">
    <property type="entry name" value="Toxin_YafQ-like"/>
</dbReference>
<dbReference type="Proteomes" id="UP000029004">
    <property type="component" value="Unassembled WGS sequence"/>
</dbReference>
<dbReference type="EMBL" id="JGZP01000003">
    <property type="protein sequence ID" value="KFJ01224.1"/>
    <property type="molecule type" value="Genomic_DNA"/>
</dbReference>
<dbReference type="InterPro" id="IPR035093">
    <property type="entry name" value="RelE/ParE_toxin_dom_sf"/>
</dbReference>
<reference evidence="1 2" key="1">
    <citation type="submission" date="2014-03" db="EMBL/GenBank/DDBJ databases">
        <title>Genomics of Bifidobacteria.</title>
        <authorList>
            <person name="Ventura M."/>
            <person name="Milani C."/>
            <person name="Lugli G.A."/>
        </authorList>
    </citation>
    <scope>NUCLEOTIDE SEQUENCE [LARGE SCALE GENOMIC DNA]</scope>
    <source>
        <strain evidence="1 2">DSM 23968</strain>
    </source>
</reference>
<dbReference type="SUPFAM" id="SSF143011">
    <property type="entry name" value="RelE-like"/>
    <property type="match status" value="1"/>
</dbReference>
<dbReference type="AlphaFoldDB" id="A0A087E0C3"/>